<dbReference type="InterPro" id="IPR019316">
    <property type="entry name" value="G8_domain"/>
</dbReference>
<evidence type="ECO:0000256" key="8">
    <source>
        <dbReference type="ARBA" id="ARBA00022989"/>
    </source>
</evidence>
<feature type="region of interest" description="Disordered" evidence="12">
    <location>
        <begin position="4133"/>
        <end position="4152"/>
    </location>
</feature>
<dbReference type="InterPro" id="IPR014756">
    <property type="entry name" value="Ig_E-set"/>
</dbReference>
<keyword evidence="9" id="KW-0472">Membrane</keyword>
<dbReference type="GeneID" id="103114551"/>
<dbReference type="Gene3D" id="2.60.40.420">
    <property type="entry name" value="Cupredoxins - blue copper proteins"/>
    <property type="match status" value="1"/>
</dbReference>
<evidence type="ECO:0000256" key="6">
    <source>
        <dbReference type="ARBA" id="ARBA00022729"/>
    </source>
</evidence>
<dbReference type="InterPro" id="IPR008972">
    <property type="entry name" value="Cupredoxin"/>
</dbReference>
<dbReference type="RefSeq" id="XP_060058085.1">
    <property type="nucleotide sequence ID" value="XM_060202102.1"/>
</dbReference>
<evidence type="ECO:0000256" key="1">
    <source>
        <dbReference type="ARBA" id="ARBA00004167"/>
    </source>
</evidence>
<comment type="subcellular location">
    <subcellularLocation>
        <location evidence="2">Cell membrane</location>
    </subcellularLocation>
    <subcellularLocation>
        <location evidence="3">Cell projection</location>
    </subcellularLocation>
    <subcellularLocation>
        <location evidence="1">Membrane</location>
        <topology evidence="1">Single-pass membrane protein</topology>
    </subcellularLocation>
</comment>
<keyword evidence="10" id="KW-0325">Glycoprotein</keyword>
<keyword evidence="6 13" id="KW-0732">Signal</keyword>
<dbReference type="PANTHER" id="PTHR46769:SF3">
    <property type="entry name" value="FIBROCYSTIN-L"/>
    <property type="match status" value="1"/>
</dbReference>
<dbReference type="SUPFAM" id="SSF81296">
    <property type="entry name" value="E set domains"/>
    <property type="match status" value="14"/>
</dbReference>
<evidence type="ECO:0000256" key="3">
    <source>
        <dbReference type="ARBA" id="ARBA00004316"/>
    </source>
</evidence>
<dbReference type="InterPro" id="IPR011050">
    <property type="entry name" value="Pectin_lyase_fold/virulence"/>
</dbReference>
<dbReference type="InterPro" id="IPR002909">
    <property type="entry name" value="IPT_dom"/>
</dbReference>
<feature type="domain" description="G8" evidence="14">
    <location>
        <begin position="2129"/>
        <end position="2249"/>
    </location>
</feature>
<dbReference type="InterPro" id="IPR052387">
    <property type="entry name" value="Fibrocystin"/>
</dbReference>
<protein>
    <submittedName>
        <fullName evidence="17">Fibrocystin-L</fullName>
    </submittedName>
</protein>
<evidence type="ECO:0000259" key="14">
    <source>
        <dbReference type="PROSITE" id="PS51484"/>
    </source>
</evidence>
<evidence type="ECO:0000259" key="15">
    <source>
        <dbReference type="PROSITE" id="PS51820"/>
    </source>
</evidence>
<dbReference type="SUPFAM" id="SSF56988">
    <property type="entry name" value="Anthrax protective antigen"/>
    <property type="match status" value="1"/>
</dbReference>
<keyword evidence="16" id="KW-1185">Reference proteome</keyword>
<keyword evidence="11" id="KW-0966">Cell projection</keyword>
<evidence type="ECO:0000256" key="10">
    <source>
        <dbReference type="ARBA" id="ARBA00023180"/>
    </source>
</evidence>
<accession>A0ABM3YAJ0</accession>
<evidence type="ECO:0000256" key="7">
    <source>
        <dbReference type="ARBA" id="ARBA00022737"/>
    </source>
</evidence>
<dbReference type="SMART" id="SM00710">
    <property type="entry name" value="PbH1"/>
    <property type="match status" value="12"/>
</dbReference>
<evidence type="ECO:0000313" key="16">
    <source>
        <dbReference type="Proteomes" id="UP001652624"/>
    </source>
</evidence>
<dbReference type="InterPro" id="IPR055401">
    <property type="entry name" value="CEMIP_beta-hel_dom"/>
</dbReference>
<dbReference type="InterPro" id="IPR006626">
    <property type="entry name" value="PbH1"/>
</dbReference>
<sequence length="4186" mass="460823">MGHLWIWDTWVLWGLLVCNVDTRTDGARIVPRVTEVTPKFGSINGATRLTIKGEGFAQANEFNYGADNTELGNNVQLVSSFRSISCDVEKDSSHSTQITCYTRSMPEDSYMVRVSVDGVPVTENNTCKGHINSWACSFNAKRFRTPTIRSITPLSGTPGTLITIQGRIFTDVYGSNTALSSNGKNVRILRVYVGGMPCELLIPQSDDLYGLKLDHSSGDTGSMICKTTGSYIGHHNVSFILDSDYGRSYPHKMTYFVSSLNKISMFQTYAEVSMISPSQGSTQGGTILTIHGRFFDQTDFPVRVLVGGQACDILKVTENSICCKTPPKPDILRSVYPGGRGLKLEVWNNTRPAHLEDILEYNAKMPGYMGISWVDSASYIWPLEEDTFVARLSGFLVAPDSDIYRFYIKGDDHYAIYFSKTGLPEDKVRLSYHSSNADNYFSSPTQKSDDIHLQKGKEYYIEILLQEYRLSAFVDVGLYQYRNVYTEQQTEDAVNEEQVIKFQSTVIQEVQVITLENWETTHATKEVQKIIVTSPCVEANSCSLYHYRLIYNMEKTVLLTADASDFKLQSALNDLWSIKPDTVQVIRFRNSQSYVYMVTFISTRGDFDLLGYEIFEGSNITLNIIEQIKGKPSLDTFTLNWDGVISKPLTPWSSEADFQAAVEEMVTAKCPPQIAKSEEGFVVKYFRDFETDFNLEQINRGQRTAETDAYCGRYSLKNPAVLFDSADVKPNRLPYGDILLFPYNQLCLAYKGSLENYLGLKFHYQDKSRITRNSDVQFIYNFASGDNWTYACIDLLDLIQTKYAGTNFSLQRITLQKKIQSQSFYVDIVYIGQTPTLSTWDDVPNRRLPALANRGIFLKNFQVNQTKMKGLSVTNQYFVTMTSYHCSYNIPLMAVSFGQVITNETENESVYRGNYWPGESKIRIQRIQAASPPLSGSFDIHANGHILKDLPAAVPAADLQFALQSLEGVGQVSVTREGTCAGYSWNIKWRSSCGKQSLLQINDSNIIGEKVHVTVTEIKEGGLFRKTILGDLLRTPNKQPQVEVYVNGIPAKCSGHCGFTWDPTITPLISSTSPSQGSYEENTTLAILGSGFSPSSSVSVSVGPVGCHLISVDGGTVLTLSGFGFNENSKVLVGNKTCHVIEGALNKITCRTPKRIEGTVNISVITNGFKTTTKDAFSYNCLQTPVITYFSPKVRTILGEGHLTIKGYNIGNELTQNVEVHVGRKPCQILHWNFTDIRCLLPTLSAGKHDISVEVINWGFASTRDKLNTSIQYILEVRDMFPQRGSLFGGIDLTIMGLGFSPEPTENTVLLGSFPCNVTSSSENVIKCTLHSTKNLFRITNSGEDSVHGLGSAWSPPVLNIFVGDTVMWHWQTHPFIKGIGYRVFSVSTPGSVTYDGQGFTSGRERSASGSFSYQFTSPGIHYYSSGYVDEAHSMFLQGVINVLPAETRYIPLHLSVGSTEATYALGGYVNLHLGRSVTDCLATEPLCDLNNTEAKTSDRMFFELSSCFSPSISNISPSSGTLNDLITITGHGFSNLTCANKVTIGGYPCVVEESHDDSIICHVDPQNSMDVGIREIVTLTVSNLGNAINTLPNEFDRRFVLLPNIDIVLPNAGSTTGMTKVTIKGSGFAASSKDVNILMGHFPCYILSMNYTVIECETSPAPQQLVEVNLLIHGVPAQCKGNCSFSYLESIIAFITRVSPNSVIGSGNILIEGEGFGTILEDIAVSIGSQPSRAIDVNENNITVHVTSLPAGLHSLRVVVRTKGLAVGNLTVNSPTVASLTPTSGSIGGGNTLVITGNGFDSDTTTVTIGNEPCQIITVKSTKVQCYTPAGRAGRVSVKILVNTVAYPPLPFTYALEETPLLKGIVPRTGPPGTEIQITGANFGIAISEISVMINNAPCNVTMVNESVLQCIAGDHAGGTFPVVMHHKAKGSAVSTIVYEYPLAIQHIHPSQGSFGGGQTMTVTGTGFNPQNSSISMCDSECAVDRLKSDYTTLLCTIPPHTGRGPEQVCDVSVVNGKDRSQSTTSFTYSLSLTPLVTKISPTRGSTAGGTRLTVMGSGFSENLQDVFITIAEAKCDVEFSNKTYIICMTNAHIHSGSSPVHVNIASIGVAKSDNADFLYVDVWSSNSSWGGKSLPEEGSLVVITKGQTVLLDQSTPVLKMLLIQGGTLIFDEVDIELHAENILITDGGVLQIGTEESPFQHKAIITLHGHLRSPELPVYGAKTLAVREGILDLHGQPVPVVWTRLSQTAKAGERILILQEAVTWKPGDTIVIASTGHRHSQQENEKSTIASVSADGTNITLTNPLNYTHLGITITLPDGTLFEARAEVGILTRNILIRGSDQMEWSNKIPACPDGFDTGEFATQTCFQGKFGEEIGSDQFGGCIMFHAPVPSANMVTGRIEYVEIFHAGQAFRLGRYPIHWHLLGDLQFKSYVKGCSIHQTYNRAVTIHNTHHLLVERNIIYDIKGGAFFIEDGIEHGNILQYNLAVFVQQSTSLLNDDVTPAAFWVTNPNNTIRHNAVAGGTHFGFWYRMNNHPDGPSYDPNICQKRVPLGEFFNNTVHSQGWFGIWIFEEYFPMQTGSCTSTVPVPAVFNSLTTWNCQKGAEWVNGGALQFHNFVMVNNYEAGIETKRILTPYVGGWGEDNGAMIKNAKIVGHLDELEMGSTFCTTKGLVLPFSEGLTVSSVHFMNFDRPNCAALGVTSITGVCNERCGGWSAKFADIQYFHTPNKAGFRWEHEVVLIDVDSTLTGKKGYTVIPYSSLLDPSHCTQEAEWSVGFPGSVCDTSVSFHRLAFNKPSPVALLEKDVVLSDSFGTSIVPFQKKRLTHMSGWMALIPNARHINWYFKDVDHITNISYTSTFYGFKEEDYVIISHNFTQNPDMFNVIDMRNGSSNPLSWNTSKNGDWHLEANTSTLYYLVSGRNDLPQSQPISGALDPDVKDVIINFQAYCCVLQNCFPIHSSSRQPIPRKRPATYNLWSNHSFWQSSPENNFTVPYPGANVIIPEGTWIIADTDIPPMERLIIWGVLELEDKHNMGAAEYSYRTIVLNATYILLQGGRLIGGWEDNPFKGELQIVLRGNHSTPEWALPEGPNQGSKVLGVFGELDLHGIPREIYKTKLSETAEAGSKILSLVDSVDWQEGEEVVITTTSYNFHQTETRRIIKVLHDQKVLILSETLSYTHLAERYQVPGTGQSYRLAADVGILSRNIKIIGEDYPGWFKESFGARVLVSSFTENMVTFKGNAKISNVEFYHSGQEGFRDSTDPRYAVTFLNLGQSQEHGSSYIRGCAFHSGFSPAIGVFGTDGLDIDDNIIYFTVGEGIRIWGDANRVRRNLVTFSVWPGTYQNRKDLSSTLWHAAIEINRGTNTVLQNNVVAGFGRVGYRIDGEPCSSQSHSIEKWFNNEAHGGLYGIYMNQDGLPGCSLIQGFTIWKCWDYGIYFQTTESVHIYNVTLVDNGMAISSMIYMPTAVSHKISNKMVEIKNSLIVGSSPEFNCSDVLTNDDPNIELSAAHRSSRPPSGGRSGICWPTFASAHNMAPRKPHAGIMSYNAISGLLDISGSTFVGFKNVCSGETNVIFITNPLNEDLQHPIHVKNIQLVDTIEQAKIFIHRPDISKVNPSDCVDMVCDAKRKSLFIDLDGSFLGNSGSVIPQAEYEWNGNSQFGIGDYRIPKVMLTLPNGSRIPVTEKAPHKGIIRDSTCKYIPEWQSYQCFGMEYAMMVIESLDSDSETRRLSPVAIVSSGYVDLINGPQDHGWCAGYTCQKRLSLFHSIVALNKSYEVYFTGTSPQNLRLMLLNVDPNKAVLVGIFFPTLQRLDVYVNNVLVCPKNTIWNSQQKHCKLKRHLYPEQFLLNLNSTVPGENYFDRTYQMLYLLVQGTAPVEIHTTAVIFLSFHLPAITEDDFYSSHTLVRNLALFLNIPSDKIRISKIMQRKNLQRKRSLGLLVELEIGDPPPQFRSNDTAGQMKISELQEIAGSLGQAVILGKSSSIFGFNISSMSITNPIPHPSDSGWIKVTSQPVERSAFPVHHVALVSSLSVITQPVTAQLGQPFSHQPSVKAIDSDGNCVSVGVTSLTLKAILKDPSNNQISGLGGNTTIPFSSCWANYTDLTLLKTGKNFKIEFILENGVQAESRPFSLPAQAVSGGGSSGGSSSSSSSSKASTLGTEAQIMTVVISCLMGKVLLLEIFMLYCPF</sequence>
<evidence type="ECO:0000256" key="12">
    <source>
        <dbReference type="SAM" id="MobiDB-lite"/>
    </source>
</evidence>
<name>A0ABM3YAJ0_ERIEU</name>
<dbReference type="Pfam" id="PF10162">
    <property type="entry name" value="G8"/>
    <property type="match status" value="2"/>
</dbReference>
<keyword evidence="8" id="KW-1133">Transmembrane helix</keyword>
<keyword evidence="4" id="KW-1003">Cell membrane</keyword>
<evidence type="ECO:0000256" key="5">
    <source>
        <dbReference type="ARBA" id="ARBA00022692"/>
    </source>
</evidence>
<dbReference type="InterPro" id="IPR011658">
    <property type="entry name" value="PA14_dom"/>
</dbReference>
<dbReference type="Proteomes" id="UP001652624">
    <property type="component" value="Chromosome 1"/>
</dbReference>
<dbReference type="InterPro" id="IPR037524">
    <property type="entry name" value="PA14/GLEYA"/>
</dbReference>
<dbReference type="SMART" id="SM01225">
    <property type="entry name" value="G8"/>
    <property type="match status" value="2"/>
</dbReference>
<evidence type="ECO:0000256" key="11">
    <source>
        <dbReference type="ARBA" id="ARBA00023273"/>
    </source>
</evidence>
<gene>
    <name evidence="17" type="primary">PKHD1L1</name>
</gene>
<keyword evidence="5" id="KW-0812">Transmembrane</keyword>
<dbReference type="SUPFAM" id="SSF49503">
    <property type="entry name" value="Cupredoxins"/>
    <property type="match status" value="1"/>
</dbReference>
<organism evidence="16 17">
    <name type="scientific">Erinaceus europaeus</name>
    <name type="common">Western European hedgehog</name>
    <dbReference type="NCBI Taxonomy" id="9365"/>
    <lineage>
        <taxon>Eukaryota</taxon>
        <taxon>Metazoa</taxon>
        <taxon>Chordata</taxon>
        <taxon>Craniata</taxon>
        <taxon>Vertebrata</taxon>
        <taxon>Euteleostomi</taxon>
        <taxon>Mammalia</taxon>
        <taxon>Eutheria</taxon>
        <taxon>Laurasiatheria</taxon>
        <taxon>Eulipotyphla</taxon>
        <taxon>Erinaceidae</taxon>
        <taxon>Erinaceinae</taxon>
        <taxon>Erinaceus</taxon>
    </lineage>
</organism>
<dbReference type="CDD" id="cd00603">
    <property type="entry name" value="IPT_PCSR"/>
    <property type="match status" value="13"/>
</dbReference>
<reference evidence="16" key="1">
    <citation type="submission" date="2025-05" db="UniProtKB">
        <authorList>
            <consortium name="RefSeq"/>
        </authorList>
    </citation>
    <scope>NUCLEOTIDE SEQUENCE [LARGE SCALE GENOMIC DNA]</scope>
</reference>
<dbReference type="PANTHER" id="PTHR46769">
    <property type="entry name" value="POLYCYSTIC KIDNEY AND HEPATIC DISEASE 1 (AUTOSOMAL RECESSIVE)-LIKE 1"/>
    <property type="match status" value="1"/>
</dbReference>
<dbReference type="Pfam" id="PF07691">
    <property type="entry name" value="PA14"/>
    <property type="match status" value="1"/>
</dbReference>
<dbReference type="InterPro" id="IPR013783">
    <property type="entry name" value="Ig-like_fold"/>
</dbReference>
<evidence type="ECO:0000256" key="4">
    <source>
        <dbReference type="ARBA" id="ARBA00022475"/>
    </source>
</evidence>
<dbReference type="Gene3D" id="2.160.20.10">
    <property type="entry name" value="Single-stranded right-handed beta-helix, Pectin lyase-like"/>
    <property type="match status" value="1"/>
</dbReference>
<evidence type="ECO:0000256" key="2">
    <source>
        <dbReference type="ARBA" id="ARBA00004236"/>
    </source>
</evidence>
<feature type="domain" description="G8" evidence="14">
    <location>
        <begin position="2981"/>
        <end position="3119"/>
    </location>
</feature>
<feature type="domain" description="PA14" evidence="15">
    <location>
        <begin position="337"/>
        <end position="494"/>
    </location>
</feature>
<dbReference type="SUPFAM" id="SSF51126">
    <property type="entry name" value="Pectin lyase-like"/>
    <property type="match status" value="2"/>
</dbReference>
<evidence type="ECO:0000313" key="17">
    <source>
        <dbReference type="RefSeq" id="XP_060058085.1"/>
    </source>
</evidence>
<keyword evidence="7" id="KW-0677">Repeat</keyword>
<evidence type="ECO:0000256" key="9">
    <source>
        <dbReference type="ARBA" id="ARBA00023136"/>
    </source>
</evidence>
<dbReference type="Pfam" id="PF24606">
    <property type="entry name" value="CEMIP_beta-hel"/>
    <property type="match status" value="2"/>
</dbReference>
<feature type="signal peptide" evidence="13">
    <location>
        <begin position="1"/>
        <end position="26"/>
    </location>
</feature>
<dbReference type="Pfam" id="PF01833">
    <property type="entry name" value="TIG"/>
    <property type="match status" value="13"/>
</dbReference>
<proteinExistence type="predicted"/>
<evidence type="ECO:0000256" key="13">
    <source>
        <dbReference type="SAM" id="SignalP"/>
    </source>
</evidence>
<dbReference type="SMART" id="SM00429">
    <property type="entry name" value="IPT"/>
    <property type="match status" value="11"/>
</dbReference>
<dbReference type="InterPro" id="IPR012334">
    <property type="entry name" value="Pectin_lyas_fold"/>
</dbReference>
<reference evidence="17" key="2">
    <citation type="submission" date="2025-08" db="UniProtKB">
        <authorList>
            <consortium name="RefSeq"/>
        </authorList>
    </citation>
    <scope>IDENTIFICATION</scope>
</reference>
<dbReference type="PROSITE" id="PS51820">
    <property type="entry name" value="PA14"/>
    <property type="match status" value="1"/>
</dbReference>
<dbReference type="PROSITE" id="PS51484">
    <property type="entry name" value="G8"/>
    <property type="match status" value="2"/>
</dbReference>
<dbReference type="Gene3D" id="2.60.40.10">
    <property type="entry name" value="Immunoglobulins"/>
    <property type="match status" value="14"/>
</dbReference>
<feature type="chain" id="PRO_5047120518" evidence="13">
    <location>
        <begin position="27"/>
        <end position="4186"/>
    </location>
</feature>